<name>A0A160NZF1_STRLU</name>
<sequence>MANEVLVEEADLDDGVVMIFKDFGRRVRMAFDPRWLNESAALQLLCEDLPRLAGAMNVTHHADA</sequence>
<dbReference type="AlphaFoldDB" id="A0A160NZF1"/>
<keyword evidence="2" id="KW-1185">Reference proteome</keyword>
<reference evidence="1 2" key="1">
    <citation type="journal article" date="2016" name="Genome Announc.">
        <title>Complete Genome Sequence of Thiostrepton-Producing Streptomyces laurentii ATCC 31255.</title>
        <authorList>
            <person name="Doi K."/>
            <person name="Fujino Y."/>
            <person name="Nagayoshi Y."/>
            <person name="Ohshima T."/>
            <person name="Ogata S."/>
        </authorList>
    </citation>
    <scope>NUCLEOTIDE SEQUENCE [LARGE SCALE GENOMIC DNA]</scope>
    <source>
        <strain evidence="1 2">ATCC 31255</strain>
    </source>
</reference>
<dbReference type="Proteomes" id="UP000217676">
    <property type="component" value="Chromosome"/>
</dbReference>
<organism evidence="1 2">
    <name type="scientific">Streptomyces laurentii</name>
    <dbReference type="NCBI Taxonomy" id="39478"/>
    <lineage>
        <taxon>Bacteria</taxon>
        <taxon>Bacillati</taxon>
        <taxon>Actinomycetota</taxon>
        <taxon>Actinomycetes</taxon>
        <taxon>Kitasatosporales</taxon>
        <taxon>Streptomycetaceae</taxon>
        <taxon>Streptomyces</taxon>
    </lineage>
</organism>
<proteinExistence type="predicted"/>
<dbReference type="KEGG" id="slau:SLA_2383"/>
<gene>
    <name evidence="1" type="ORF">SLA_2383</name>
</gene>
<accession>A0A160NZF1</accession>
<evidence type="ECO:0000313" key="2">
    <source>
        <dbReference type="Proteomes" id="UP000217676"/>
    </source>
</evidence>
<dbReference type="EMBL" id="AP017424">
    <property type="protein sequence ID" value="BAU83310.1"/>
    <property type="molecule type" value="Genomic_DNA"/>
</dbReference>
<protein>
    <submittedName>
        <fullName evidence="1">Uncharacterized protein</fullName>
    </submittedName>
</protein>
<evidence type="ECO:0000313" key="1">
    <source>
        <dbReference type="EMBL" id="BAU83310.1"/>
    </source>
</evidence>